<dbReference type="AlphaFoldDB" id="A0A9P5P8H3"/>
<evidence type="ECO:0000313" key="2">
    <source>
        <dbReference type="EMBL" id="KAF9045865.1"/>
    </source>
</evidence>
<name>A0A9P5P8H3_9AGAR</name>
<protein>
    <submittedName>
        <fullName evidence="2">Uncharacterized protein</fullName>
    </submittedName>
</protein>
<evidence type="ECO:0000313" key="3">
    <source>
        <dbReference type="Proteomes" id="UP000772434"/>
    </source>
</evidence>
<reference evidence="2" key="1">
    <citation type="submission" date="2020-11" db="EMBL/GenBank/DDBJ databases">
        <authorList>
            <consortium name="DOE Joint Genome Institute"/>
            <person name="Ahrendt S."/>
            <person name="Riley R."/>
            <person name="Andreopoulos W."/>
            <person name="Labutti K."/>
            <person name="Pangilinan J."/>
            <person name="Ruiz-Duenas F.J."/>
            <person name="Barrasa J.M."/>
            <person name="Sanchez-Garcia M."/>
            <person name="Camarero S."/>
            <person name="Miyauchi S."/>
            <person name="Serrano A."/>
            <person name="Linde D."/>
            <person name="Babiker R."/>
            <person name="Drula E."/>
            <person name="Ayuso-Fernandez I."/>
            <person name="Pacheco R."/>
            <person name="Padilla G."/>
            <person name="Ferreira P."/>
            <person name="Barriuso J."/>
            <person name="Kellner H."/>
            <person name="Castanera R."/>
            <person name="Alfaro M."/>
            <person name="Ramirez L."/>
            <person name="Pisabarro A.G."/>
            <person name="Kuo A."/>
            <person name="Tritt A."/>
            <person name="Lipzen A."/>
            <person name="He G."/>
            <person name="Yan M."/>
            <person name="Ng V."/>
            <person name="Cullen D."/>
            <person name="Martin F."/>
            <person name="Rosso M.-N."/>
            <person name="Henrissat B."/>
            <person name="Hibbett D."/>
            <person name="Martinez A.T."/>
            <person name="Grigoriev I.V."/>
        </authorList>
    </citation>
    <scope>NUCLEOTIDE SEQUENCE</scope>
    <source>
        <strain evidence="2">AH 40177</strain>
    </source>
</reference>
<comment type="caution">
    <text evidence="2">The sequence shown here is derived from an EMBL/GenBank/DDBJ whole genome shotgun (WGS) entry which is preliminary data.</text>
</comment>
<keyword evidence="3" id="KW-1185">Reference proteome</keyword>
<dbReference type="Proteomes" id="UP000772434">
    <property type="component" value="Unassembled WGS sequence"/>
</dbReference>
<proteinExistence type="predicted"/>
<sequence length="155" mass="16636">MSGAGVTSLENEHEKSADASSSHNASTCARVEIATSAASLLESTDNKARKPAEWCFLTTVLNPINTNVHTPLHGILLSQHLFSDKPQTSLWNKASQAHPRTDSTQPGNTPVLITITAQLHPPKKLNLMYFTPFESFSFARGLSAQPSPEGLIGTA</sequence>
<dbReference type="EMBL" id="JADNRY010000509">
    <property type="protein sequence ID" value="KAF9045865.1"/>
    <property type="molecule type" value="Genomic_DNA"/>
</dbReference>
<gene>
    <name evidence="2" type="ORF">BDP27DRAFT_1434567</name>
</gene>
<feature type="region of interest" description="Disordered" evidence="1">
    <location>
        <begin position="1"/>
        <end position="26"/>
    </location>
</feature>
<organism evidence="2 3">
    <name type="scientific">Rhodocollybia butyracea</name>
    <dbReference type="NCBI Taxonomy" id="206335"/>
    <lineage>
        <taxon>Eukaryota</taxon>
        <taxon>Fungi</taxon>
        <taxon>Dikarya</taxon>
        <taxon>Basidiomycota</taxon>
        <taxon>Agaricomycotina</taxon>
        <taxon>Agaricomycetes</taxon>
        <taxon>Agaricomycetidae</taxon>
        <taxon>Agaricales</taxon>
        <taxon>Marasmiineae</taxon>
        <taxon>Omphalotaceae</taxon>
        <taxon>Rhodocollybia</taxon>
    </lineage>
</organism>
<evidence type="ECO:0000256" key="1">
    <source>
        <dbReference type="SAM" id="MobiDB-lite"/>
    </source>
</evidence>
<accession>A0A9P5P8H3</accession>